<proteinExistence type="predicted"/>
<feature type="compositionally biased region" description="Basic residues" evidence="1">
    <location>
        <begin position="1172"/>
        <end position="1183"/>
    </location>
</feature>
<protein>
    <submittedName>
        <fullName evidence="3">Uncharacterized protein</fullName>
    </submittedName>
</protein>
<organism evidence="2 3">
    <name type="scientific">Parascaris univalens</name>
    <name type="common">Nematode worm</name>
    <dbReference type="NCBI Taxonomy" id="6257"/>
    <lineage>
        <taxon>Eukaryota</taxon>
        <taxon>Metazoa</taxon>
        <taxon>Ecdysozoa</taxon>
        <taxon>Nematoda</taxon>
        <taxon>Chromadorea</taxon>
        <taxon>Rhabditida</taxon>
        <taxon>Spirurina</taxon>
        <taxon>Ascaridomorpha</taxon>
        <taxon>Ascaridoidea</taxon>
        <taxon>Ascarididae</taxon>
        <taxon>Parascaris</taxon>
    </lineage>
</organism>
<feature type="compositionally biased region" description="Basic residues" evidence="1">
    <location>
        <begin position="1146"/>
        <end position="1155"/>
    </location>
</feature>
<keyword evidence="2" id="KW-1185">Reference proteome</keyword>
<accession>A0A915CI72</accession>
<evidence type="ECO:0000313" key="2">
    <source>
        <dbReference type="Proteomes" id="UP000887569"/>
    </source>
</evidence>
<name>A0A915CI72_PARUN</name>
<evidence type="ECO:0000256" key="1">
    <source>
        <dbReference type="SAM" id="MobiDB-lite"/>
    </source>
</evidence>
<evidence type="ECO:0000313" key="3">
    <source>
        <dbReference type="WBParaSite" id="PgR223_g002_t01"/>
    </source>
</evidence>
<feature type="compositionally biased region" description="Low complexity" evidence="1">
    <location>
        <begin position="1065"/>
        <end position="1075"/>
    </location>
</feature>
<feature type="compositionally biased region" description="Polar residues" evidence="1">
    <location>
        <begin position="640"/>
        <end position="656"/>
    </location>
</feature>
<feature type="region of interest" description="Disordered" evidence="1">
    <location>
        <begin position="1061"/>
        <end position="1262"/>
    </location>
</feature>
<reference evidence="3" key="1">
    <citation type="submission" date="2022-11" db="UniProtKB">
        <authorList>
            <consortium name="WormBaseParasite"/>
        </authorList>
    </citation>
    <scope>IDENTIFICATION</scope>
</reference>
<dbReference type="AlphaFoldDB" id="A0A915CI72"/>
<feature type="compositionally biased region" description="Basic residues" evidence="1">
    <location>
        <begin position="1249"/>
        <end position="1262"/>
    </location>
</feature>
<sequence>LLRIYSLIFRYIDGRIESIIFSVVMRKLVRFPIDYVRISTIACDISLHYLDYSSFDRLILGFMKCDQKDASTSAHLQDITFANISFNSIRSFSFDEYDERFSIVLESEEILDASYKLAKESGLIWNDERKVVSNVRTNQKNNQLIIHFSDVIAGGEFRQLVMDDIRKAFSRMRERESDTERESEKRVPSGIHVFACSTPKCMGTTANLSDADDQTPTDINESLSTTEVKLESEVPNDGEKPTVKKERSSQGPQEVALGIRPLTPESAQCTGYLSTVSVDGSAEGSWQLTENTVCVENGNTQTKEQTVVELNGNSEKRSFPAGPGLYVPHALFDHLIGDLLRPLAKMQSLGSGNLLFAIRNRLLALGNNGGLERLDIARELSNPGYWREVKLLWENFSQGKAVDFEFAFTRLISFLYWTLSNLDSVTDLGELNVEMLMLCRNSRWHETAVARKRYDFFMREILMKMDELIAVRNWCGVIREKTVLDLAEARAERLSILDLGTTVVKAPFGKWNLRRLFRELGNLTDFTWLNCDLRALIELRSVQKLKRLVLHITKFDQIFYRQFFARFGWKNIEDDYEIIEADHRYSDDIDVYDINGYDSSDSFIDDRDEEDISVDQDTSQDTSSQRTSDTTPTVIDSKASETVTEVSRSKKQSTQQWIKDHGESTVDVQLEFVALSFAFTQYRTQNVFDFNRNANLDIFAEIFRVPRVVLMANSIALNVPYTCLREALDKVGNRQLKMFSVGIPQELCANIHPNRTPFPDVIRILENMSYFVNRDWKHKDVRLHVMVDTYLPDRVARLLDRVIIAFQDAERICIHVETARKADRAFYRCPRTRWVYAIRPMHLRIFELTIDCLVFRLPEELWAISCPTLEEFHMTLSGIRAAHNGFGKNNLMSLLGALLNANINPRIHTIIFKLNAPLFFGLCEKFREPNPNRIQSLRTLGLVCLPSLYYRSSRIVHEIEMLYLASSKRLERLILDPRVWGELDPDQMAYLQDVMSGCTFDAQLAPDDCKYINVEHCKEAVVYADDSDYCDESDVRSESPCLDEGGDEVLLCSDYSDSGILPLDETSQSSTQEITSFRKVKHDSETPSKGRSSSSRRIESDDGENDADKPGPSGLNQRSPRKLLTRRINYAEDSDDAYDNDPYLTPKKKRRRRKNYGTSESDDDSWNESSCRKRKASKSKGKSKIASSRSVAKRLANLRSDDAQGIRSKRISSGESEITKKSRRKSRRNRGDESDDGSRSSQSDEWTPKNRRQSKKIRTRKL</sequence>
<dbReference type="Proteomes" id="UP000887569">
    <property type="component" value="Unplaced"/>
</dbReference>
<feature type="compositionally biased region" description="Low complexity" evidence="1">
    <location>
        <begin position="615"/>
        <end position="631"/>
    </location>
</feature>
<dbReference type="WBParaSite" id="PgR223_g002_t01">
    <property type="protein sequence ID" value="PgR223_g002_t01"/>
    <property type="gene ID" value="PgR223_g002"/>
</dbReference>
<feature type="compositionally biased region" description="Basic and acidic residues" evidence="1">
    <location>
        <begin position="228"/>
        <end position="248"/>
    </location>
</feature>
<feature type="compositionally biased region" description="Basic and acidic residues" evidence="1">
    <location>
        <begin position="1229"/>
        <end position="1238"/>
    </location>
</feature>
<feature type="region of interest" description="Disordered" evidence="1">
    <location>
        <begin position="611"/>
        <end position="656"/>
    </location>
</feature>
<feature type="region of interest" description="Disordered" evidence="1">
    <location>
        <begin position="224"/>
        <end position="254"/>
    </location>
</feature>